<organism evidence="1 2">
    <name type="scientific">Photobacterium marinum</name>
    <dbReference type="NCBI Taxonomy" id="1056511"/>
    <lineage>
        <taxon>Bacteria</taxon>
        <taxon>Pseudomonadati</taxon>
        <taxon>Pseudomonadota</taxon>
        <taxon>Gammaproteobacteria</taxon>
        <taxon>Vibrionales</taxon>
        <taxon>Vibrionaceae</taxon>
        <taxon>Photobacterium</taxon>
    </lineage>
</organism>
<dbReference type="RefSeq" id="WP_007468547.1">
    <property type="nucleotide sequence ID" value="NZ_AMZO01000030.1"/>
</dbReference>
<dbReference type="AlphaFoldDB" id="L8J696"/>
<proteinExistence type="predicted"/>
<dbReference type="PATRIC" id="fig|1056511.3.peg.3771"/>
<keyword evidence="2" id="KW-1185">Reference proteome</keyword>
<reference evidence="1 2" key="1">
    <citation type="submission" date="2012-12" db="EMBL/GenBank/DDBJ databases">
        <title>Genome Assembly of Photobacterium sp. AK15.</title>
        <authorList>
            <person name="Khatri I."/>
            <person name="Vaidya B."/>
            <person name="Srinivas T.N.R."/>
            <person name="Subramanian S."/>
            <person name="Pinnaka A."/>
        </authorList>
    </citation>
    <scope>NUCLEOTIDE SEQUENCE [LARGE SCALE GENOMIC DNA]</scope>
    <source>
        <strain evidence="1 2">AK15</strain>
    </source>
</reference>
<protein>
    <recommendedName>
        <fullName evidence="3">Polymerase/histidinol phosphatase N-terminal domain-containing protein</fullName>
    </recommendedName>
</protein>
<evidence type="ECO:0008006" key="3">
    <source>
        <dbReference type="Google" id="ProtNLM"/>
    </source>
</evidence>
<comment type="caution">
    <text evidence="1">The sequence shown here is derived from an EMBL/GenBank/DDBJ whole genome shotgun (WGS) entry which is preliminary data.</text>
</comment>
<dbReference type="EMBL" id="AMZO01000030">
    <property type="protein sequence ID" value="ELR64266.1"/>
    <property type="molecule type" value="Genomic_DNA"/>
</dbReference>
<accession>L8J696</accession>
<dbReference type="Proteomes" id="UP000011134">
    <property type="component" value="Unassembled WGS sequence"/>
</dbReference>
<name>L8J696_9GAMM</name>
<dbReference type="SUPFAM" id="SSF89550">
    <property type="entry name" value="PHP domain-like"/>
    <property type="match status" value="1"/>
</dbReference>
<dbReference type="InterPro" id="IPR016195">
    <property type="entry name" value="Pol/histidinol_Pase-like"/>
</dbReference>
<dbReference type="OrthoDB" id="9804333at2"/>
<evidence type="ECO:0000313" key="2">
    <source>
        <dbReference type="Proteomes" id="UP000011134"/>
    </source>
</evidence>
<dbReference type="Gene3D" id="3.20.20.140">
    <property type="entry name" value="Metal-dependent hydrolases"/>
    <property type="match status" value="1"/>
</dbReference>
<evidence type="ECO:0000313" key="1">
    <source>
        <dbReference type="EMBL" id="ELR64266.1"/>
    </source>
</evidence>
<sequence>MIEFDKISDFFSEFYDFKLSDERSYFDFHLHTTQAKRRGSLPFYLEFLKDKHHLIAITDHNEIKGAISVAEAGINNVPAIELACKDGFEILIYFRKLQDLEDFYIREVECRKHFCRMERTDKDIEYYLDVLVGRDCYLSIPHINGLAGHNYLQNKPYIKKILTRVDAIETYNHSLPKNRNINAQIIRRSYELDATFGSDSCTNRDIESFYRLLNQELRRQHKWMESLKLPLGSDRLYKPSSSHKGNSD</sequence>
<gene>
    <name evidence="1" type="ORF">C942_02848</name>
</gene>